<accession>A0ABP7QZY1</accession>
<reference evidence="2" key="1">
    <citation type="journal article" date="2019" name="Int. J. Syst. Evol. Microbiol.">
        <title>The Global Catalogue of Microorganisms (GCM) 10K type strain sequencing project: providing services to taxonomists for standard genome sequencing and annotation.</title>
        <authorList>
            <consortium name="The Broad Institute Genomics Platform"/>
            <consortium name="The Broad Institute Genome Sequencing Center for Infectious Disease"/>
            <person name="Wu L."/>
            <person name="Ma J."/>
        </authorList>
    </citation>
    <scope>NUCLEOTIDE SEQUENCE [LARGE SCALE GENOMIC DNA]</scope>
    <source>
        <strain evidence="2">JCM 17342</strain>
    </source>
</reference>
<dbReference type="EMBL" id="BAABAL010000004">
    <property type="protein sequence ID" value="GAA3990400.1"/>
    <property type="molecule type" value="Genomic_DNA"/>
</dbReference>
<protein>
    <submittedName>
        <fullName evidence="1">Uncharacterized protein</fullName>
    </submittedName>
</protein>
<name>A0ABP7QZY1_9PSEU</name>
<dbReference type="Proteomes" id="UP001501747">
    <property type="component" value="Unassembled WGS sequence"/>
</dbReference>
<proteinExistence type="predicted"/>
<evidence type="ECO:0000313" key="2">
    <source>
        <dbReference type="Proteomes" id="UP001501747"/>
    </source>
</evidence>
<organism evidence="1 2">
    <name type="scientific">Allokutzneria multivorans</name>
    <dbReference type="NCBI Taxonomy" id="1142134"/>
    <lineage>
        <taxon>Bacteria</taxon>
        <taxon>Bacillati</taxon>
        <taxon>Actinomycetota</taxon>
        <taxon>Actinomycetes</taxon>
        <taxon>Pseudonocardiales</taxon>
        <taxon>Pseudonocardiaceae</taxon>
        <taxon>Allokutzneria</taxon>
    </lineage>
</organism>
<sequence length="57" mass="6370">MSTPRPQEPFFTTAFGTPVNVSMVSRNPSPKDGESFTVPWRAMLGTIVLPHKQKDPR</sequence>
<comment type="caution">
    <text evidence="1">The sequence shown here is derived from an EMBL/GenBank/DDBJ whole genome shotgun (WGS) entry which is preliminary data.</text>
</comment>
<dbReference type="RefSeq" id="WP_344870960.1">
    <property type="nucleotide sequence ID" value="NZ_BAABAL010000004.1"/>
</dbReference>
<gene>
    <name evidence="1" type="ORF">GCM10022247_06410</name>
</gene>
<evidence type="ECO:0000313" key="1">
    <source>
        <dbReference type="EMBL" id="GAA3990400.1"/>
    </source>
</evidence>
<keyword evidence="2" id="KW-1185">Reference proteome</keyword>